<keyword evidence="3 4" id="KW-0413">Isomerase</keyword>
<dbReference type="PIRSF" id="PIRSF016020">
    <property type="entry name" value="PHexose_mutarotase"/>
    <property type="match status" value="1"/>
</dbReference>
<evidence type="ECO:0000313" key="7">
    <source>
        <dbReference type="Proteomes" id="UP000095214"/>
    </source>
</evidence>
<dbReference type="OrthoDB" id="9790727at2"/>
<comment type="similarity">
    <text evidence="2 4">Belongs to the glucose-6-phosphate 1-epimerase family.</text>
</comment>
<dbReference type="EMBL" id="CP017298">
    <property type="protein sequence ID" value="AOS47014.1"/>
    <property type="molecule type" value="Genomic_DNA"/>
</dbReference>
<accession>A0A1D8B1L1</accession>
<dbReference type="GO" id="GO:0005975">
    <property type="term" value="P:carbohydrate metabolic process"/>
    <property type="evidence" value="ECO:0007669"/>
    <property type="project" value="InterPro"/>
</dbReference>
<dbReference type="Pfam" id="PF01263">
    <property type="entry name" value="Aldose_epim"/>
    <property type="match status" value="1"/>
</dbReference>
<name>A0A1D8B1L1_9ACTO</name>
<evidence type="ECO:0000256" key="4">
    <source>
        <dbReference type="PIRNR" id="PIRNR016020"/>
    </source>
</evidence>
<evidence type="ECO:0000256" key="2">
    <source>
        <dbReference type="ARBA" id="ARBA00005866"/>
    </source>
</evidence>
<dbReference type="EC" id="5.1.3.15" evidence="4"/>
<protein>
    <recommendedName>
        <fullName evidence="4">Putative glucose-6-phosphate 1-epimerase</fullName>
        <ecNumber evidence="4">5.1.3.15</ecNumber>
    </recommendedName>
</protein>
<comment type="catalytic activity">
    <reaction evidence="1">
        <text>alpha-D-glucose 6-phosphate = beta-D-glucose 6-phosphate</text>
        <dbReference type="Rhea" id="RHEA:16249"/>
        <dbReference type="ChEBI" id="CHEBI:58225"/>
        <dbReference type="ChEBI" id="CHEBI:58247"/>
        <dbReference type="EC" id="5.1.3.15"/>
    </reaction>
</comment>
<dbReference type="STRING" id="178339.BH719_03365"/>
<dbReference type="SUPFAM" id="SSF74650">
    <property type="entry name" value="Galactose mutarotase-like"/>
    <property type="match status" value="1"/>
</dbReference>
<feature type="active site" evidence="5">
    <location>
        <position position="250"/>
    </location>
</feature>
<evidence type="ECO:0000256" key="3">
    <source>
        <dbReference type="ARBA" id="ARBA00023235"/>
    </source>
</evidence>
<dbReference type="GO" id="GO:0047938">
    <property type="term" value="F:glucose-6-phosphate 1-epimerase activity"/>
    <property type="evidence" value="ECO:0007669"/>
    <property type="project" value="UniProtKB-UniRule"/>
</dbReference>
<dbReference type="InterPro" id="IPR014718">
    <property type="entry name" value="GH-type_carb-bd"/>
</dbReference>
<dbReference type="PANTHER" id="PTHR11122">
    <property type="entry name" value="APOSPORY-ASSOCIATED PROTEIN C-RELATED"/>
    <property type="match status" value="1"/>
</dbReference>
<dbReference type="GO" id="GO:0030246">
    <property type="term" value="F:carbohydrate binding"/>
    <property type="evidence" value="ECO:0007669"/>
    <property type="project" value="UniProtKB-UniRule"/>
</dbReference>
<dbReference type="PANTHER" id="PTHR11122:SF13">
    <property type="entry name" value="GLUCOSE-6-PHOSPHATE 1-EPIMERASE"/>
    <property type="match status" value="1"/>
</dbReference>
<reference evidence="6 7" key="1">
    <citation type="submission" date="2016-09" db="EMBL/GenBank/DDBJ databases">
        <title>Complete genome sequence of Actinomyces hongkongensis HKU8.</title>
        <authorList>
            <person name="Gao Y.-X."/>
            <person name="Zhou Y.-Y."/>
            <person name="Xie Y."/>
            <person name="Wang M."/>
            <person name="Wang S.-J."/>
            <person name="Shen S.-G."/>
        </authorList>
    </citation>
    <scope>NUCLEOTIDE SEQUENCE [LARGE SCALE GENOMIC DNA]</scope>
    <source>
        <strain evidence="6 7">HKU8</strain>
    </source>
</reference>
<dbReference type="AlphaFoldDB" id="A0A1D8B1L1"/>
<dbReference type="Proteomes" id="UP000095214">
    <property type="component" value="Chromosome"/>
</dbReference>
<dbReference type="RefSeq" id="WP_009743342.1">
    <property type="nucleotide sequence ID" value="NZ_CP017298.1"/>
</dbReference>
<dbReference type="CDD" id="cd09020">
    <property type="entry name" value="D-hex-6-P-epi_like"/>
    <property type="match status" value="1"/>
</dbReference>
<evidence type="ECO:0000256" key="5">
    <source>
        <dbReference type="PIRSR" id="PIRSR016020-1"/>
    </source>
</evidence>
<dbReference type="InterPro" id="IPR011013">
    <property type="entry name" value="Gal_mutarotase_sf_dom"/>
</dbReference>
<organism evidence="6 7">
    <name type="scientific">Pauljensenia hongkongensis</name>
    <dbReference type="NCBI Taxonomy" id="178339"/>
    <lineage>
        <taxon>Bacteria</taxon>
        <taxon>Bacillati</taxon>
        <taxon>Actinomycetota</taxon>
        <taxon>Actinomycetes</taxon>
        <taxon>Actinomycetales</taxon>
        <taxon>Actinomycetaceae</taxon>
        <taxon>Pauljensenia</taxon>
    </lineage>
</organism>
<dbReference type="KEGG" id="phon:BH719_03365"/>
<dbReference type="InterPro" id="IPR008183">
    <property type="entry name" value="Aldose_1/G6P_1-epimerase"/>
</dbReference>
<dbReference type="InterPro" id="IPR025532">
    <property type="entry name" value="G6P_1-epimerase"/>
</dbReference>
<feature type="active site" evidence="5">
    <location>
        <position position="149"/>
    </location>
</feature>
<evidence type="ECO:0000256" key="1">
    <source>
        <dbReference type="ARBA" id="ARBA00001096"/>
    </source>
</evidence>
<keyword evidence="7" id="KW-1185">Reference proteome</keyword>
<proteinExistence type="inferred from homology"/>
<sequence length="279" mass="30462">MTEIDIHTFGRHANAGHASPFGAHVLDWQPNSDHPLLWLSPRAVTDGTAPIRGGIPVCAPWFAAPDQSPAMPPPGAPAHGLARTRRWELEERAPQSLTYSFTHRRADAGGVFPHDFTARVVIQGSEELTVALTLVNDDDHPFAVEAALHAYLAVGDVKDITIDGLDGAPYYDAAKGRNAVQKGALSLVGPTDRIYVSTSPIHVMDPRWGRRITVDKSGSGTTVVWNPWREGAARIADMGDDDWQRFVCVETANARQRAITLWPGHPRRLTATYGVDQMD</sequence>
<dbReference type="Gene3D" id="2.70.98.10">
    <property type="match status" value="1"/>
</dbReference>
<evidence type="ECO:0000313" key="6">
    <source>
        <dbReference type="EMBL" id="AOS47014.1"/>
    </source>
</evidence>
<gene>
    <name evidence="6" type="ORF">BH719_03365</name>
</gene>